<dbReference type="EMBL" id="UOFA01000399">
    <property type="protein sequence ID" value="VAW48268.1"/>
    <property type="molecule type" value="Genomic_DNA"/>
</dbReference>
<name>A0A3B0VXA9_9ZZZZ</name>
<dbReference type="AlphaFoldDB" id="A0A3B0VXA9"/>
<evidence type="ECO:0000313" key="1">
    <source>
        <dbReference type="EMBL" id="VAW48268.1"/>
    </source>
</evidence>
<accession>A0A3B0VXA9</accession>
<dbReference type="Gene3D" id="3.40.50.1100">
    <property type="match status" value="1"/>
</dbReference>
<evidence type="ECO:0008006" key="2">
    <source>
        <dbReference type="Google" id="ProtNLM"/>
    </source>
</evidence>
<reference evidence="1" key="1">
    <citation type="submission" date="2018-06" db="EMBL/GenBank/DDBJ databases">
        <authorList>
            <person name="Zhirakovskaya E."/>
        </authorList>
    </citation>
    <scope>NUCLEOTIDE SEQUENCE</scope>
</reference>
<protein>
    <recommendedName>
        <fullName evidence="2">Threonine synthase</fullName>
    </recommendedName>
</protein>
<organism evidence="1">
    <name type="scientific">hydrothermal vent metagenome</name>
    <dbReference type="NCBI Taxonomy" id="652676"/>
    <lineage>
        <taxon>unclassified sequences</taxon>
        <taxon>metagenomes</taxon>
        <taxon>ecological metagenomes</taxon>
    </lineage>
</organism>
<sequence length="106" mass="12220">MTELNPHFLHLACTFCGAQYPSNQLMNLCPKDQRPVQAVYDIEAIKNTDWYQPERKNMWRFSGLLPLESGFQSQGEGYTPLLDHSDYKLASEHGFKLFIKDEGKGH</sequence>
<dbReference type="InterPro" id="IPR036052">
    <property type="entry name" value="TrpB-like_PALP_sf"/>
</dbReference>
<gene>
    <name evidence="1" type="ORF">MNBD_GAMMA02-1030</name>
</gene>
<proteinExistence type="predicted"/>